<keyword evidence="1" id="KW-0614">Plasmid</keyword>
<geneLocation type="plasmid" evidence="1">
    <name>unnamed</name>
</geneLocation>
<name>A0ABT0CTR1_9HYPH</name>
<accession>A0ABT0CTR1</accession>
<keyword evidence="2" id="KW-1185">Reference proteome</keyword>
<evidence type="ECO:0000313" key="1">
    <source>
        <dbReference type="EMBL" id="MCJ8151998.1"/>
    </source>
</evidence>
<protein>
    <submittedName>
        <fullName evidence="1">Uncharacterized protein</fullName>
    </submittedName>
</protein>
<organism evidence="1 2">
    <name type="scientific">Shinella sedimenti</name>
    <dbReference type="NCBI Taxonomy" id="2919913"/>
    <lineage>
        <taxon>Bacteria</taxon>
        <taxon>Pseudomonadati</taxon>
        <taxon>Pseudomonadota</taxon>
        <taxon>Alphaproteobacteria</taxon>
        <taxon>Hyphomicrobiales</taxon>
        <taxon>Rhizobiaceae</taxon>
        <taxon>Shinella</taxon>
    </lineage>
</organism>
<gene>
    <name evidence="1" type="ORF">MKI86_22995</name>
</gene>
<reference evidence="1 2" key="1">
    <citation type="submission" date="2022-02" db="EMBL/GenBank/DDBJ databases">
        <title>Shinella B3.7 sp. nov., isolated from Sediment (Zhairuo Island).</title>
        <authorList>
            <person name="Chen G."/>
        </authorList>
    </citation>
    <scope>NUCLEOTIDE SEQUENCE [LARGE SCALE GENOMIC DNA]</scope>
    <source>
        <strain evidence="1 2">B3.7</strain>
        <plasmid evidence="1">unnamed</plasmid>
    </source>
</reference>
<comment type="caution">
    <text evidence="1">The sequence shown here is derived from an EMBL/GenBank/DDBJ whole genome shotgun (WGS) entry which is preliminary data.</text>
</comment>
<dbReference type="EMBL" id="JAKVIN010000014">
    <property type="protein sequence ID" value="MCJ8151998.1"/>
    <property type="molecule type" value="Genomic_DNA"/>
</dbReference>
<proteinExistence type="predicted"/>
<evidence type="ECO:0000313" key="2">
    <source>
        <dbReference type="Proteomes" id="UP001201844"/>
    </source>
</evidence>
<dbReference type="RefSeq" id="WP_241605723.1">
    <property type="nucleotide sequence ID" value="NZ_JAKVIN010000014.1"/>
</dbReference>
<dbReference type="Proteomes" id="UP001201844">
    <property type="component" value="Unassembled WGS sequence"/>
</dbReference>
<sequence length="55" mass="5978">MTYGLEAQIEELRAELRNADPAERAEIAAELEQARAELASMITVADDAHAAEPPQ</sequence>